<evidence type="ECO:0000256" key="1">
    <source>
        <dbReference type="SAM" id="Coils"/>
    </source>
</evidence>
<reference evidence="2 3" key="1">
    <citation type="journal article" date="2023" name="Plants (Basel)">
        <title>Bridging the Gap: Combining Genomics and Transcriptomics Approaches to Understand Stylosanthes scabra, an Orphan Legume from the Brazilian Caatinga.</title>
        <authorList>
            <person name="Ferreira-Neto J.R.C."/>
            <person name="da Silva M.D."/>
            <person name="Binneck E."/>
            <person name="de Melo N.F."/>
            <person name="da Silva R.H."/>
            <person name="de Melo A.L.T.M."/>
            <person name="Pandolfi V."/>
            <person name="Bustamante F.O."/>
            <person name="Brasileiro-Vidal A.C."/>
            <person name="Benko-Iseppon A.M."/>
        </authorList>
    </citation>
    <scope>NUCLEOTIDE SEQUENCE [LARGE SCALE GENOMIC DNA]</scope>
    <source>
        <tissue evidence="2">Leaves</tissue>
    </source>
</reference>
<comment type="caution">
    <text evidence="2">The sequence shown here is derived from an EMBL/GenBank/DDBJ whole genome shotgun (WGS) entry which is preliminary data.</text>
</comment>
<feature type="coiled-coil region" evidence="1">
    <location>
        <begin position="27"/>
        <end position="103"/>
    </location>
</feature>
<keyword evidence="1" id="KW-0175">Coiled coil</keyword>
<name>A0ABU6WZ89_9FABA</name>
<evidence type="ECO:0000313" key="2">
    <source>
        <dbReference type="EMBL" id="MED6190300.1"/>
    </source>
</evidence>
<dbReference type="Proteomes" id="UP001341840">
    <property type="component" value="Unassembled WGS sequence"/>
</dbReference>
<proteinExistence type="predicted"/>
<organism evidence="2 3">
    <name type="scientific">Stylosanthes scabra</name>
    <dbReference type="NCBI Taxonomy" id="79078"/>
    <lineage>
        <taxon>Eukaryota</taxon>
        <taxon>Viridiplantae</taxon>
        <taxon>Streptophyta</taxon>
        <taxon>Embryophyta</taxon>
        <taxon>Tracheophyta</taxon>
        <taxon>Spermatophyta</taxon>
        <taxon>Magnoliopsida</taxon>
        <taxon>eudicotyledons</taxon>
        <taxon>Gunneridae</taxon>
        <taxon>Pentapetalae</taxon>
        <taxon>rosids</taxon>
        <taxon>fabids</taxon>
        <taxon>Fabales</taxon>
        <taxon>Fabaceae</taxon>
        <taxon>Papilionoideae</taxon>
        <taxon>50 kb inversion clade</taxon>
        <taxon>dalbergioids sensu lato</taxon>
        <taxon>Dalbergieae</taxon>
        <taxon>Pterocarpus clade</taxon>
        <taxon>Stylosanthes</taxon>
    </lineage>
</organism>
<protein>
    <submittedName>
        <fullName evidence="2">Uncharacterized protein</fullName>
    </submittedName>
</protein>
<evidence type="ECO:0000313" key="3">
    <source>
        <dbReference type="Proteomes" id="UP001341840"/>
    </source>
</evidence>
<dbReference type="EMBL" id="JASCZI010184863">
    <property type="protein sequence ID" value="MED6190300.1"/>
    <property type="molecule type" value="Genomic_DNA"/>
</dbReference>
<gene>
    <name evidence="2" type="ORF">PIB30_104518</name>
</gene>
<keyword evidence="3" id="KW-1185">Reference proteome</keyword>
<sequence>MIKENSDGLIIAEKALKKRDALYEKHLSDANSTLEELSKDKDSLVRKLVEIQVQIQEIDEKMTKLKKPFEKIQGKKTEIENKLSEIEKSKLQNEEDLKRLQEGEI</sequence>
<accession>A0ABU6WZ89</accession>